<protein>
    <submittedName>
        <fullName evidence="3">Uncharacterized protein</fullName>
    </submittedName>
</protein>
<feature type="domain" description="Integrase core" evidence="2">
    <location>
        <begin position="175"/>
        <end position="351"/>
    </location>
</feature>
<dbReference type="STRING" id="441959.B8M0I0"/>
<evidence type="ECO:0000259" key="2">
    <source>
        <dbReference type="Pfam" id="PF24764"/>
    </source>
</evidence>
<sequence>MSFLIETRGRPSKDLTPYKNEISNLFNDSETAEAIVDYLLAEYRIKVTSRTIQRRLRTWGFRRRIKTQHHEDLENQILNLFYQCGLSDTDMHYVLQKQGLQIGLDGLRRYRRRMGLLRRFKAGEVEDEIRIAVQKELDSGQIEGYVCGLLYTYFRSRQHIVSRPRNELQRTRGDFSVPGPNFPWSIDRHAKLFYWGVQIYTGIDAYSHYITWIYVGTSNRKEFSVLRQFLDTLQSEKKQPRFVRSHKGGEATLLAAAHHALYKKHYSDSNISDCYWYGTSTSNQRIEAWWSQMPKSVLFRWRDYFQRLVEDRLFAHNNAAGRIAILAVYMPLFRQEICNYVRIWNVHRIRSIWETVFALSFPKTRCARLWVDP</sequence>
<dbReference type="Pfam" id="PF24764">
    <property type="entry name" value="rva_4"/>
    <property type="match status" value="1"/>
</dbReference>
<feature type="domain" description="Clr5" evidence="1">
    <location>
        <begin position="12"/>
        <end position="62"/>
    </location>
</feature>
<evidence type="ECO:0000259" key="1">
    <source>
        <dbReference type="Pfam" id="PF14420"/>
    </source>
</evidence>
<dbReference type="InParanoid" id="B8M0I0"/>
<dbReference type="GeneID" id="8106114"/>
<dbReference type="EMBL" id="EQ962653">
    <property type="protein sequence ID" value="EED21277.1"/>
    <property type="molecule type" value="Genomic_DNA"/>
</dbReference>
<evidence type="ECO:0000313" key="4">
    <source>
        <dbReference type="Proteomes" id="UP000001745"/>
    </source>
</evidence>
<accession>B8M0I0</accession>
<dbReference type="VEuPathDB" id="FungiDB:TSTA_085080"/>
<dbReference type="InterPro" id="IPR025676">
    <property type="entry name" value="Clr5_dom"/>
</dbReference>
<name>B8M0I0_TALSN</name>
<gene>
    <name evidence="3" type="ORF">TSTA_085080</name>
</gene>
<dbReference type="Proteomes" id="UP000001745">
    <property type="component" value="Unassembled WGS sequence"/>
</dbReference>
<dbReference type="Pfam" id="PF14420">
    <property type="entry name" value="Clr5"/>
    <property type="match status" value="1"/>
</dbReference>
<dbReference type="RefSeq" id="XP_002478240.1">
    <property type="nucleotide sequence ID" value="XM_002478195.1"/>
</dbReference>
<proteinExistence type="predicted"/>
<dbReference type="HOGENOM" id="CLU_038374_6_0_1"/>
<keyword evidence="4" id="KW-1185">Reference proteome</keyword>
<reference evidence="4" key="1">
    <citation type="journal article" date="2015" name="Genome Announc.">
        <title>Genome sequence of the AIDS-associated pathogen Penicillium marneffei (ATCC18224) and its near taxonomic relative Talaromyces stipitatus (ATCC10500).</title>
        <authorList>
            <person name="Nierman W.C."/>
            <person name="Fedorova-Abrams N.D."/>
            <person name="Andrianopoulos A."/>
        </authorList>
    </citation>
    <scope>NUCLEOTIDE SEQUENCE [LARGE SCALE GENOMIC DNA]</scope>
    <source>
        <strain evidence="4">ATCC 10500 / CBS 375.48 / QM 6759 / NRRL 1006</strain>
    </source>
</reference>
<organism evidence="3 4">
    <name type="scientific">Talaromyces stipitatus (strain ATCC 10500 / CBS 375.48 / QM 6759 / NRRL 1006)</name>
    <name type="common">Penicillium stipitatum</name>
    <dbReference type="NCBI Taxonomy" id="441959"/>
    <lineage>
        <taxon>Eukaryota</taxon>
        <taxon>Fungi</taxon>
        <taxon>Dikarya</taxon>
        <taxon>Ascomycota</taxon>
        <taxon>Pezizomycotina</taxon>
        <taxon>Eurotiomycetes</taxon>
        <taxon>Eurotiomycetidae</taxon>
        <taxon>Eurotiales</taxon>
        <taxon>Trichocomaceae</taxon>
        <taxon>Talaromyces</taxon>
        <taxon>Talaromyces sect. Talaromyces</taxon>
    </lineage>
</organism>
<dbReference type="OrthoDB" id="5392716at2759"/>
<dbReference type="InterPro" id="IPR058913">
    <property type="entry name" value="Integrase_dom_put"/>
</dbReference>
<dbReference type="AlphaFoldDB" id="B8M0I0"/>
<dbReference type="PANTHER" id="PTHR46177">
    <property type="entry name" value="INTEGRASE CATALYTIC DOMAIN-CONTAINING PROTEIN"/>
    <property type="match status" value="1"/>
</dbReference>
<dbReference type="eggNOG" id="ENOG502QUY7">
    <property type="taxonomic scope" value="Eukaryota"/>
</dbReference>
<dbReference type="PANTHER" id="PTHR46177:SF1">
    <property type="entry name" value="INTEGRASE CATALYTIC DOMAIN-CONTAINING PROTEIN"/>
    <property type="match status" value="1"/>
</dbReference>
<dbReference type="PhylomeDB" id="B8M0I0"/>
<evidence type="ECO:0000313" key="3">
    <source>
        <dbReference type="EMBL" id="EED21277.1"/>
    </source>
</evidence>